<organism evidence="2 3">
    <name type="scientific">Amborella trichopoda</name>
    <dbReference type="NCBI Taxonomy" id="13333"/>
    <lineage>
        <taxon>Eukaryota</taxon>
        <taxon>Viridiplantae</taxon>
        <taxon>Streptophyta</taxon>
        <taxon>Embryophyta</taxon>
        <taxon>Tracheophyta</taxon>
        <taxon>Spermatophyta</taxon>
        <taxon>Magnoliopsida</taxon>
        <taxon>Amborellales</taxon>
        <taxon>Amborellaceae</taxon>
        <taxon>Amborella</taxon>
    </lineage>
</organism>
<dbReference type="Proteomes" id="UP000017836">
    <property type="component" value="Unassembled WGS sequence"/>
</dbReference>
<evidence type="ECO:0000313" key="2">
    <source>
        <dbReference type="EMBL" id="ERM99511.1"/>
    </source>
</evidence>
<evidence type="ECO:0000256" key="1">
    <source>
        <dbReference type="SAM" id="MobiDB-lite"/>
    </source>
</evidence>
<keyword evidence="3" id="KW-1185">Reference proteome</keyword>
<accession>W1NRB5</accession>
<gene>
    <name evidence="2" type="ORF">AMTR_s00088p00048480</name>
</gene>
<proteinExistence type="predicted"/>
<name>W1NRB5_AMBTC</name>
<dbReference type="HOGENOM" id="CLU_2402635_0_0_1"/>
<feature type="region of interest" description="Disordered" evidence="1">
    <location>
        <begin position="1"/>
        <end position="22"/>
    </location>
</feature>
<evidence type="ECO:0000313" key="3">
    <source>
        <dbReference type="Proteomes" id="UP000017836"/>
    </source>
</evidence>
<sequence length="93" mass="10189">MLTSIKGSDPLGSVRPALLDNPARTLSGDAEHTYSAVWIERGEGNHEEISKKRAKILSLRELFPTLSLAKGLRVWTKLALLESSKGISVNFLT</sequence>
<reference evidence="3" key="1">
    <citation type="journal article" date="2013" name="Science">
        <title>The Amborella genome and the evolution of flowering plants.</title>
        <authorList>
            <consortium name="Amborella Genome Project"/>
        </authorList>
    </citation>
    <scope>NUCLEOTIDE SEQUENCE [LARGE SCALE GENOMIC DNA]</scope>
</reference>
<dbReference type="EMBL" id="KI394998">
    <property type="protein sequence ID" value="ERM99511.1"/>
    <property type="molecule type" value="Genomic_DNA"/>
</dbReference>
<protein>
    <submittedName>
        <fullName evidence="2">Uncharacterized protein</fullName>
    </submittedName>
</protein>
<dbReference type="AlphaFoldDB" id="W1NRB5"/>
<dbReference type="Gramene" id="ERM99511">
    <property type="protein sequence ID" value="ERM99511"/>
    <property type="gene ID" value="AMTR_s00088p00048480"/>
</dbReference>